<feature type="repeat" description="ARM" evidence="8">
    <location>
        <begin position="424"/>
        <end position="466"/>
    </location>
</feature>
<comment type="function">
    <text evidence="2">Functions as an E3 ubiquitin ligase.</text>
</comment>
<dbReference type="InterPro" id="IPR000225">
    <property type="entry name" value="Armadillo"/>
</dbReference>
<keyword evidence="5" id="KW-0808">Transferase</keyword>
<dbReference type="InterPro" id="IPR003613">
    <property type="entry name" value="Ubox_domain"/>
</dbReference>
<evidence type="ECO:0000313" key="10">
    <source>
        <dbReference type="EMBL" id="KAJ8424192.1"/>
    </source>
</evidence>
<proteinExistence type="predicted"/>
<dbReference type="AlphaFoldDB" id="A0A9Q1GMV0"/>
<sequence>MSGAKLTRCTNLSSPVPIIGDGKRLIPDIILVEDQENFTSTPKEGKDIIHDIEILIESIGLIGDYRITQRKECQNLVRRVKLLPLLLEEIKEMNSPLSDPTLSFLSNLGRALLSAKKLLRTCAEASKIYLALECEVVMGMFHLVNAKLGQALEEIPFDELNISDEVREQIELVTLQLKRAKRRTDTQDMELAMDMMVVFSKEDDDRNADIAMIERLAKKLELHKVDDLEVETKLVRRLAKDKRVEEHIQIIINVLNKFKQLVGVEETNLLEDPVQNPLEPFKCPTIEIPQEFLCPVTLEIMNDPVIVATGQTYERESIQKWLDSGHRTCPKSGQMLTHLSLAPNYALKNLIVQWCEKNNIQLSKKKQALHEGDDASSPEHKERVLSLIENLYSNQLEVKREAVLKIRLLSKENPENRILIAECLGIPPLIQLLSYPDMKVKEHAVTALLNLSIDDTNKKLITKEGAIPAIIEVLEKGNAGTKENAAAALFSLSMLDENKVTVGLSNGIPPLVDLLANGTIRGKRDAATALFNLCLNHMNKAQAIEADIVKPLLRLLEDKELGMIDEALSILLLLTSHPQGRQEIGQLSFIETLVNFMGDNEKTPKNREGAAAILYELGLNGGSSFLLAALQFGVYEHLVEMAQNGTNRGQRKACSILQLMRQYEQIP</sequence>
<evidence type="ECO:0000256" key="7">
    <source>
        <dbReference type="ARBA" id="ARBA00022786"/>
    </source>
</evidence>
<dbReference type="InterPro" id="IPR013083">
    <property type="entry name" value="Znf_RING/FYVE/PHD"/>
</dbReference>
<feature type="domain" description="U-box" evidence="9">
    <location>
        <begin position="287"/>
        <end position="361"/>
    </location>
</feature>
<dbReference type="GO" id="GO:0007166">
    <property type="term" value="P:cell surface receptor signaling pathway"/>
    <property type="evidence" value="ECO:0007669"/>
    <property type="project" value="InterPro"/>
</dbReference>
<dbReference type="PROSITE" id="PS50176">
    <property type="entry name" value="ARM_REPEAT"/>
    <property type="match status" value="2"/>
</dbReference>
<dbReference type="PANTHER" id="PTHR23315">
    <property type="entry name" value="U BOX DOMAIN-CONTAINING"/>
    <property type="match status" value="1"/>
</dbReference>
<dbReference type="Gene3D" id="1.25.10.10">
    <property type="entry name" value="Leucine-rich Repeat Variant"/>
    <property type="match status" value="1"/>
</dbReference>
<name>A0A9Q1GMV0_9CARY</name>
<comment type="pathway">
    <text evidence="3">Protein modification; protein ubiquitination.</text>
</comment>
<comment type="catalytic activity">
    <reaction evidence="1">
        <text>S-ubiquitinyl-[E2 ubiquitin-conjugating enzyme]-L-cysteine + [acceptor protein]-L-lysine = [E2 ubiquitin-conjugating enzyme]-L-cysteine + N(6)-ubiquitinyl-[acceptor protein]-L-lysine.</text>
        <dbReference type="EC" id="2.3.2.27"/>
    </reaction>
</comment>
<evidence type="ECO:0000256" key="8">
    <source>
        <dbReference type="PROSITE-ProRule" id="PRU00259"/>
    </source>
</evidence>
<gene>
    <name evidence="10" type="ORF">Cgig2_023875</name>
</gene>
<keyword evidence="7" id="KW-0833">Ubl conjugation pathway</keyword>
<dbReference type="SMART" id="SM00504">
    <property type="entry name" value="Ubox"/>
    <property type="match status" value="1"/>
</dbReference>
<dbReference type="FunFam" id="1.20.930.20:FF:000002">
    <property type="entry name" value="RING-type E3 ubiquitin transferase"/>
    <property type="match status" value="1"/>
</dbReference>
<dbReference type="Proteomes" id="UP001153076">
    <property type="component" value="Unassembled WGS sequence"/>
</dbReference>
<evidence type="ECO:0000256" key="4">
    <source>
        <dbReference type="ARBA" id="ARBA00012483"/>
    </source>
</evidence>
<dbReference type="GO" id="GO:0016567">
    <property type="term" value="P:protein ubiquitination"/>
    <property type="evidence" value="ECO:0007669"/>
    <property type="project" value="InterPro"/>
</dbReference>
<dbReference type="PANTHER" id="PTHR23315:SF49">
    <property type="entry name" value="RING-TYPE E3 UBIQUITIN TRANSFERASE"/>
    <property type="match status" value="1"/>
</dbReference>
<evidence type="ECO:0000313" key="11">
    <source>
        <dbReference type="Proteomes" id="UP001153076"/>
    </source>
</evidence>
<dbReference type="Gene3D" id="3.30.40.10">
    <property type="entry name" value="Zinc/RING finger domain, C3HC4 (zinc finger)"/>
    <property type="match status" value="1"/>
</dbReference>
<dbReference type="SUPFAM" id="SSF48371">
    <property type="entry name" value="ARM repeat"/>
    <property type="match status" value="1"/>
</dbReference>
<dbReference type="CDD" id="cd16664">
    <property type="entry name" value="RING-Ubox_PUB"/>
    <property type="match status" value="1"/>
</dbReference>
<evidence type="ECO:0000256" key="2">
    <source>
        <dbReference type="ARBA" id="ARBA00003861"/>
    </source>
</evidence>
<dbReference type="Pfam" id="PF04564">
    <property type="entry name" value="U-box"/>
    <property type="match status" value="1"/>
</dbReference>
<dbReference type="InterPro" id="IPR036537">
    <property type="entry name" value="Adaptor_Cbl_N_dom_sf"/>
</dbReference>
<dbReference type="PROSITE" id="PS51698">
    <property type="entry name" value="U_BOX"/>
    <property type="match status" value="1"/>
</dbReference>
<dbReference type="InterPro" id="IPR057623">
    <property type="entry name" value="PUB12-19-like_N"/>
</dbReference>
<dbReference type="OrthoDB" id="7537227at2759"/>
<organism evidence="10 11">
    <name type="scientific">Carnegiea gigantea</name>
    <dbReference type="NCBI Taxonomy" id="171969"/>
    <lineage>
        <taxon>Eukaryota</taxon>
        <taxon>Viridiplantae</taxon>
        <taxon>Streptophyta</taxon>
        <taxon>Embryophyta</taxon>
        <taxon>Tracheophyta</taxon>
        <taxon>Spermatophyta</taxon>
        <taxon>Magnoliopsida</taxon>
        <taxon>eudicotyledons</taxon>
        <taxon>Gunneridae</taxon>
        <taxon>Pentapetalae</taxon>
        <taxon>Caryophyllales</taxon>
        <taxon>Cactineae</taxon>
        <taxon>Cactaceae</taxon>
        <taxon>Cactoideae</taxon>
        <taxon>Echinocereeae</taxon>
        <taxon>Carnegiea</taxon>
    </lineage>
</organism>
<dbReference type="SUPFAM" id="SSF57850">
    <property type="entry name" value="RING/U-box"/>
    <property type="match status" value="1"/>
</dbReference>
<feature type="repeat" description="ARM" evidence="8">
    <location>
        <begin position="465"/>
        <end position="507"/>
    </location>
</feature>
<dbReference type="InterPro" id="IPR016024">
    <property type="entry name" value="ARM-type_fold"/>
</dbReference>
<dbReference type="FunFam" id="1.25.10.10:FF:000082">
    <property type="entry name" value="RING-type E3 ubiquitin transferase"/>
    <property type="match status" value="1"/>
</dbReference>
<dbReference type="FunFam" id="3.30.40.10:FF:000335">
    <property type="entry name" value="RING-type E3 ubiquitin transferase"/>
    <property type="match status" value="1"/>
</dbReference>
<dbReference type="InterPro" id="IPR058678">
    <property type="entry name" value="ARM_PUB"/>
</dbReference>
<dbReference type="Gene3D" id="1.20.930.20">
    <property type="entry name" value="Adaptor protein Cbl, N-terminal domain"/>
    <property type="match status" value="1"/>
</dbReference>
<dbReference type="Pfam" id="PF25598">
    <property type="entry name" value="ARM_PUB"/>
    <property type="match status" value="1"/>
</dbReference>
<dbReference type="InterPro" id="IPR045210">
    <property type="entry name" value="RING-Ubox_PUB"/>
</dbReference>
<protein>
    <recommendedName>
        <fullName evidence="4">RING-type E3 ubiquitin transferase</fullName>
        <ecNumber evidence="4">2.3.2.27</ecNumber>
    </recommendedName>
</protein>
<evidence type="ECO:0000256" key="5">
    <source>
        <dbReference type="ARBA" id="ARBA00022679"/>
    </source>
</evidence>
<accession>A0A9Q1GMV0</accession>
<keyword evidence="6" id="KW-0677">Repeat</keyword>
<dbReference type="Pfam" id="PF25368">
    <property type="entry name" value="PUB10_N"/>
    <property type="match status" value="1"/>
</dbReference>
<dbReference type="InterPro" id="IPR011989">
    <property type="entry name" value="ARM-like"/>
</dbReference>
<dbReference type="GO" id="GO:0061630">
    <property type="term" value="F:ubiquitin protein ligase activity"/>
    <property type="evidence" value="ECO:0007669"/>
    <property type="project" value="UniProtKB-EC"/>
</dbReference>
<evidence type="ECO:0000259" key="9">
    <source>
        <dbReference type="PROSITE" id="PS51698"/>
    </source>
</evidence>
<evidence type="ECO:0000256" key="1">
    <source>
        <dbReference type="ARBA" id="ARBA00000900"/>
    </source>
</evidence>
<evidence type="ECO:0000256" key="6">
    <source>
        <dbReference type="ARBA" id="ARBA00022737"/>
    </source>
</evidence>
<dbReference type="EMBL" id="JAKOGI010001742">
    <property type="protein sequence ID" value="KAJ8424192.1"/>
    <property type="molecule type" value="Genomic_DNA"/>
</dbReference>
<comment type="caution">
    <text evidence="10">The sequence shown here is derived from an EMBL/GenBank/DDBJ whole genome shotgun (WGS) entry which is preliminary data.</text>
</comment>
<keyword evidence="11" id="KW-1185">Reference proteome</keyword>
<dbReference type="EC" id="2.3.2.27" evidence="4"/>
<dbReference type="SMART" id="SM00185">
    <property type="entry name" value="ARM"/>
    <property type="match status" value="6"/>
</dbReference>
<reference evidence="10" key="1">
    <citation type="submission" date="2022-04" db="EMBL/GenBank/DDBJ databases">
        <title>Carnegiea gigantea Genome sequencing and assembly v2.</title>
        <authorList>
            <person name="Copetti D."/>
            <person name="Sanderson M.J."/>
            <person name="Burquez A."/>
            <person name="Wojciechowski M.F."/>
        </authorList>
    </citation>
    <scope>NUCLEOTIDE SEQUENCE</scope>
    <source>
        <strain evidence="10">SGP5-SGP5p</strain>
        <tissue evidence="10">Aerial part</tissue>
    </source>
</reference>
<evidence type="ECO:0000256" key="3">
    <source>
        <dbReference type="ARBA" id="ARBA00004906"/>
    </source>
</evidence>